<dbReference type="EMBL" id="BMVP01000026">
    <property type="protein sequence ID" value="GHB84605.1"/>
    <property type="molecule type" value="Genomic_DNA"/>
</dbReference>
<dbReference type="Proteomes" id="UP000642673">
    <property type="component" value="Unassembled WGS sequence"/>
</dbReference>
<protein>
    <submittedName>
        <fullName evidence="1">Uncharacterized protein</fullName>
    </submittedName>
</protein>
<name>A0ABQ3F581_9ACTN</name>
<organism evidence="1 2">
    <name type="scientific">Streptomyces cirratus</name>
    <dbReference type="NCBI Taxonomy" id="68187"/>
    <lineage>
        <taxon>Bacteria</taxon>
        <taxon>Bacillati</taxon>
        <taxon>Actinomycetota</taxon>
        <taxon>Actinomycetes</taxon>
        <taxon>Kitasatosporales</taxon>
        <taxon>Streptomycetaceae</taxon>
        <taxon>Streptomyces</taxon>
    </lineage>
</organism>
<evidence type="ECO:0000313" key="1">
    <source>
        <dbReference type="EMBL" id="GHB84605.1"/>
    </source>
</evidence>
<proteinExistence type="predicted"/>
<reference evidence="2" key="1">
    <citation type="journal article" date="2019" name="Int. J. Syst. Evol. Microbiol.">
        <title>The Global Catalogue of Microorganisms (GCM) 10K type strain sequencing project: providing services to taxonomists for standard genome sequencing and annotation.</title>
        <authorList>
            <consortium name="The Broad Institute Genomics Platform"/>
            <consortium name="The Broad Institute Genome Sequencing Center for Infectious Disease"/>
            <person name="Wu L."/>
            <person name="Ma J."/>
        </authorList>
    </citation>
    <scope>NUCLEOTIDE SEQUENCE [LARGE SCALE GENOMIC DNA]</scope>
    <source>
        <strain evidence="2">JCM 4738</strain>
    </source>
</reference>
<sequence>MHDLLPAALDELGLTVCPVPSGAGQEAAVRALARCMLAGRLEPWELTFRIHQRYGNELPWQGGSRNSVTRTPS</sequence>
<accession>A0ABQ3F581</accession>
<gene>
    <name evidence="1" type="ORF">GCM10010347_64450</name>
</gene>
<keyword evidence="2" id="KW-1185">Reference proteome</keyword>
<evidence type="ECO:0000313" key="2">
    <source>
        <dbReference type="Proteomes" id="UP000642673"/>
    </source>
</evidence>
<comment type="caution">
    <text evidence="1">The sequence shown here is derived from an EMBL/GenBank/DDBJ whole genome shotgun (WGS) entry which is preliminary data.</text>
</comment>